<name>A0A7C9IN38_9RHOB</name>
<proteinExistence type="predicted"/>
<dbReference type="GO" id="GO:0019867">
    <property type="term" value="C:outer membrane"/>
    <property type="evidence" value="ECO:0007669"/>
    <property type="project" value="InterPro"/>
</dbReference>
<dbReference type="InterPro" id="IPR037873">
    <property type="entry name" value="BamE-like"/>
</dbReference>
<keyword evidence="1" id="KW-0732">Signal</keyword>
<gene>
    <name evidence="4" type="primary">bamE</name>
    <name evidence="4" type="ORF">GQ651_04455</name>
</gene>
<evidence type="ECO:0000256" key="1">
    <source>
        <dbReference type="ARBA" id="ARBA00022729"/>
    </source>
</evidence>
<evidence type="ECO:0000256" key="2">
    <source>
        <dbReference type="ARBA" id="ARBA00023136"/>
    </source>
</evidence>
<accession>A0A7C9IN38</accession>
<feature type="domain" description="Outer membrane protein assembly factor BamE" evidence="3">
    <location>
        <begin position="32"/>
        <end position="107"/>
    </location>
</feature>
<sequence>MTKSSGTGLKAAAAGTALLFLASCATLEDRHGYIPEQSSLDTIVVGRDTQDTVALLIGRPGTTGVIQDTGWYYVRSDYERFLWREPVEVDREVVAISFTGSGVVSNIERFGLEDGRIVALNRRVTDSNIEGVSFLRQLFSNFGNLSAGDILDEN</sequence>
<dbReference type="RefSeq" id="WP_160762990.1">
    <property type="nucleotide sequence ID" value="NZ_WUPT01000001.1"/>
</dbReference>
<evidence type="ECO:0000259" key="3">
    <source>
        <dbReference type="Pfam" id="PF04355"/>
    </source>
</evidence>
<dbReference type="InterPro" id="IPR007450">
    <property type="entry name" value="BamE_dom"/>
</dbReference>
<reference evidence="4 5" key="1">
    <citation type="submission" date="2019-12" db="EMBL/GenBank/DDBJ databases">
        <authorList>
            <person name="Lee S.D."/>
        </authorList>
    </citation>
    <scope>NUCLEOTIDE SEQUENCE [LARGE SCALE GENOMIC DNA]</scope>
    <source>
        <strain evidence="4 5">GH1-50</strain>
    </source>
</reference>
<evidence type="ECO:0000313" key="4">
    <source>
        <dbReference type="EMBL" id="MXQ07090.1"/>
    </source>
</evidence>
<dbReference type="EMBL" id="WUPT01000001">
    <property type="protein sequence ID" value="MXQ07090.1"/>
    <property type="molecule type" value="Genomic_DNA"/>
</dbReference>
<comment type="caution">
    <text evidence="4">The sequence shown here is derived from an EMBL/GenBank/DDBJ whole genome shotgun (WGS) entry which is preliminary data.</text>
</comment>
<keyword evidence="5" id="KW-1185">Reference proteome</keyword>
<protein>
    <submittedName>
        <fullName evidence="4">Outer membrane protein assembly factor BamE</fullName>
    </submittedName>
</protein>
<dbReference type="Gene3D" id="3.30.1450.10">
    <property type="match status" value="1"/>
</dbReference>
<dbReference type="Pfam" id="PF04355">
    <property type="entry name" value="BamE"/>
    <property type="match status" value="1"/>
</dbReference>
<reference evidence="4 5" key="2">
    <citation type="submission" date="2020-03" db="EMBL/GenBank/DDBJ databases">
        <title>Kangsaoukella pontilimi gen. nov., sp. nov., a new member of the family Rhodobacteraceae isolated from a tidal mudflat.</title>
        <authorList>
            <person name="Kim I.S."/>
        </authorList>
    </citation>
    <scope>NUCLEOTIDE SEQUENCE [LARGE SCALE GENOMIC DNA]</scope>
    <source>
        <strain evidence="4 5">GH1-50</strain>
    </source>
</reference>
<evidence type="ECO:0000313" key="5">
    <source>
        <dbReference type="Proteomes" id="UP000480350"/>
    </source>
</evidence>
<dbReference type="AlphaFoldDB" id="A0A7C9IN38"/>
<dbReference type="PROSITE" id="PS51257">
    <property type="entry name" value="PROKAR_LIPOPROTEIN"/>
    <property type="match status" value="1"/>
</dbReference>
<organism evidence="4 5">
    <name type="scientific">Kangsaoukella pontilimi</name>
    <dbReference type="NCBI Taxonomy" id="2691042"/>
    <lineage>
        <taxon>Bacteria</taxon>
        <taxon>Pseudomonadati</taxon>
        <taxon>Pseudomonadota</taxon>
        <taxon>Alphaproteobacteria</taxon>
        <taxon>Rhodobacterales</taxon>
        <taxon>Paracoccaceae</taxon>
        <taxon>Kangsaoukella</taxon>
    </lineage>
</organism>
<dbReference type="Proteomes" id="UP000480350">
    <property type="component" value="Unassembled WGS sequence"/>
</dbReference>
<keyword evidence="2" id="KW-0472">Membrane</keyword>